<proteinExistence type="predicted"/>
<protein>
    <submittedName>
        <fullName evidence="1">Uncharacterized protein</fullName>
    </submittedName>
</protein>
<geneLocation type="plasmid" evidence="1">
    <name>II</name>
</geneLocation>
<accession>A0A375IS50</accession>
<evidence type="ECO:0000313" key="1">
    <source>
        <dbReference type="EMBL" id="SPK76045.1"/>
    </source>
</evidence>
<name>A0A375IS50_9BURK</name>
<dbReference type="AlphaFoldDB" id="A0A375IS50"/>
<dbReference type="Proteomes" id="UP000255505">
    <property type="component" value="Plasmid II"/>
</dbReference>
<dbReference type="EMBL" id="LT991977">
    <property type="protein sequence ID" value="SPK76045.1"/>
    <property type="molecule type" value="Genomic_DNA"/>
</dbReference>
<gene>
    <name evidence="1" type="ORF">CT19425_MP70205</name>
</gene>
<organism evidence="1 2">
    <name type="scientific">Cupriavidus taiwanensis</name>
    <dbReference type="NCBI Taxonomy" id="164546"/>
    <lineage>
        <taxon>Bacteria</taxon>
        <taxon>Pseudomonadati</taxon>
        <taxon>Pseudomonadota</taxon>
        <taxon>Betaproteobacteria</taxon>
        <taxon>Burkholderiales</taxon>
        <taxon>Burkholderiaceae</taxon>
        <taxon>Cupriavidus</taxon>
    </lineage>
</organism>
<keyword evidence="1" id="KW-0614">Plasmid</keyword>
<evidence type="ECO:0000313" key="2">
    <source>
        <dbReference type="Proteomes" id="UP000255505"/>
    </source>
</evidence>
<reference evidence="1 2" key="1">
    <citation type="submission" date="2018-01" db="EMBL/GenBank/DDBJ databases">
        <authorList>
            <person name="Gaut B.S."/>
            <person name="Morton B.R."/>
            <person name="Clegg M.T."/>
            <person name="Duvall M.R."/>
        </authorList>
    </citation>
    <scope>NUCLEOTIDE SEQUENCE [LARGE SCALE GENOMIC DNA]</scope>
    <source>
        <strain evidence="1">Cupriavidus taiwanensis LMG 19425</strain>
        <plasmid evidence="2">Plasmid ii</plasmid>
    </source>
</reference>
<sequence>MYSTPNAQKNAYVQMIACDSVTMLAALEHAQEQGASFMVVENEVVCSLSGTTARGRTYPEAALRAIAKHMATASS</sequence>